<evidence type="ECO:0000313" key="5">
    <source>
        <dbReference type="Proteomes" id="UP000728032"/>
    </source>
</evidence>
<reference evidence="4" key="1">
    <citation type="submission" date="2020-11" db="EMBL/GenBank/DDBJ databases">
        <authorList>
            <person name="Tran Van P."/>
        </authorList>
    </citation>
    <scope>NUCLEOTIDE SEQUENCE</scope>
</reference>
<feature type="domain" description="Peptidase C1A papain C-terminal" evidence="3">
    <location>
        <begin position="1"/>
        <end position="184"/>
    </location>
</feature>
<sequence>TGALEGQHFKKSGQLISLSEQNLVDCDRLYNKGCNGGLPIYAYVYIQLNGGIDQELAYPYEELDSICRFNRGAVGAQVSGAGIVPEGNEELLKAAVATVGPISVGINANYLQQYAGGVYDFPLCTADEINHAVLVVGYGTAPTGQEYWLVKNSWGTEWGMGGYVMMARNKGNQCGIASMATYPVV</sequence>
<evidence type="ECO:0000256" key="2">
    <source>
        <dbReference type="ARBA" id="ARBA00023157"/>
    </source>
</evidence>
<dbReference type="InterPro" id="IPR013128">
    <property type="entry name" value="Peptidase_C1A"/>
</dbReference>
<dbReference type="InterPro" id="IPR025660">
    <property type="entry name" value="Pept_his_AS"/>
</dbReference>
<dbReference type="PANTHER" id="PTHR12411">
    <property type="entry name" value="CYSTEINE PROTEASE FAMILY C1-RELATED"/>
    <property type="match status" value="1"/>
</dbReference>
<dbReference type="InterPro" id="IPR039417">
    <property type="entry name" value="Peptidase_C1A_papain-like"/>
</dbReference>
<dbReference type="Proteomes" id="UP000728032">
    <property type="component" value="Unassembled WGS sequence"/>
</dbReference>
<dbReference type="GO" id="GO:0008234">
    <property type="term" value="F:cysteine-type peptidase activity"/>
    <property type="evidence" value="ECO:0007669"/>
    <property type="project" value="InterPro"/>
</dbReference>
<dbReference type="InterPro" id="IPR025661">
    <property type="entry name" value="Pept_asp_AS"/>
</dbReference>
<accession>A0A7R9M736</accession>
<dbReference type="SUPFAM" id="SSF54001">
    <property type="entry name" value="Cysteine proteinases"/>
    <property type="match status" value="1"/>
</dbReference>
<dbReference type="Gene3D" id="3.90.70.10">
    <property type="entry name" value="Cysteine proteinases"/>
    <property type="match status" value="1"/>
</dbReference>
<gene>
    <name evidence="4" type="ORF">ONB1V03_LOCUS10283</name>
</gene>
<name>A0A7R9M736_9ACAR</name>
<evidence type="ECO:0000259" key="3">
    <source>
        <dbReference type="SMART" id="SM00645"/>
    </source>
</evidence>
<dbReference type="AlphaFoldDB" id="A0A7R9M736"/>
<evidence type="ECO:0000313" key="4">
    <source>
        <dbReference type="EMBL" id="CAD7653630.1"/>
    </source>
</evidence>
<dbReference type="Pfam" id="PF00112">
    <property type="entry name" value="Peptidase_C1"/>
    <property type="match status" value="1"/>
</dbReference>
<dbReference type="EMBL" id="CAJPVJ010006883">
    <property type="protein sequence ID" value="CAG2170817.1"/>
    <property type="molecule type" value="Genomic_DNA"/>
</dbReference>
<evidence type="ECO:0000256" key="1">
    <source>
        <dbReference type="ARBA" id="ARBA00008455"/>
    </source>
</evidence>
<dbReference type="EMBL" id="OC921708">
    <property type="protein sequence ID" value="CAD7653630.1"/>
    <property type="molecule type" value="Genomic_DNA"/>
</dbReference>
<dbReference type="FunFam" id="3.90.70.10:FF:000332">
    <property type="entry name" value="Cathepsin L1"/>
    <property type="match status" value="1"/>
</dbReference>
<keyword evidence="5" id="KW-1185">Reference proteome</keyword>
<comment type="similarity">
    <text evidence="1">Belongs to the peptidase C1 family.</text>
</comment>
<proteinExistence type="inferred from homology"/>
<protein>
    <recommendedName>
        <fullName evidence="3">Peptidase C1A papain C-terminal domain-containing protein</fullName>
    </recommendedName>
</protein>
<keyword evidence="2" id="KW-1015">Disulfide bond</keyword>
<dbReference type="InterPro" id="IPR000668">
    <property type="entry name" value="Peptidase_C1A_C"/>
</dbReference>
<feature type="non-terminal residue" evidence="4">
    <location>
        <position position="1"/>
    </location>
</feature>
<dbReference type="PROSITE" id="PS00640">
    <property type="entry name" value="THIOL_PROTEASE_ASN"/>
    <property type="match status" value="1"/>
</dbReference>
<dbReference type="InterPro" id="IPR038765">
    <property type="entry name" value="Papain-like_cys_pep_sf"/>
</dbReference>
<dbReference type="SMART" id="SM00645">
    <property type="entry name" value="Pept_C1"/>
    <property type="match status" value="1"/>
</dbReference>
<dbReference type="PROSITE" id="PS00639">
    <property type="entry name" value="THIOL_PROTEASE_HIS"/>
    <property type="match status" value="1"/>
</dbReference>
<organism evidence="4">
    <name type="scientific">Oppiella nova</name>
    <dbReference type="NCBI Taxonomy" id="334625"/>
    <lineage>
        <taxon>Eukaryota</taxon>
        <taxon>Metazoa</taxon>
        <taxon>Ecdysozoa</taxon>
        <taxon>Arthropoda</taxon>
        <taxon>Chelicerata</taxon>
        <taxon>Arachnida</taxon>
        <taxon>Acari</taxon>
        <taxon>Acariformes</taxon>
        <taxon>Sarcoptiformes</taxon>
        <taxon>Oribatida</taxon>
        <taxon>Brachypylina</taxon>
        <taxon>Oppioidea</taxon>
        <taxon>Oppiidae</taxon>
        <taxon>Oppiella</taxon>
    </lineage>
</organism>
<dbReference type="OrthoDB" id="6419041at2759"/>
<dbReference type="GO" id="GO:0006508">
    <property type="term" value="P:proteolysis"/>
    <property type="evidence" value="ECO:0007669"/>
    <property type="project" value="InterPro"/>
</dbReference>
<dbReference type="CDD" id="cd02248">
    <property type="entry name" value="Peptidase_C1A"/>
    <property type="match status" value="1"/>
</dbReference>